<reference evidence="2 3" key="1">
    <citation type="submission" date="2018-06" db="EMBL/GenBank/DDBJ databases">
        <title>WGS assembly of Brassica rapa FPsc.</title>
        <authorList>
            <person name="Bowman J."/>
            <person name="Kohchi T."/>
            <person name="Yamato K."/>
            <person name="Jenkins J."/>
            <person name="Shu S."/>
            <person name="Ishizaki K."/>
            <person name="Yamaoka S."/>
            <person name="Nishihama R."/>
            <person name="Nakamura Y."/>
            <person name="Berger F."/>
            <person name="Adam C."/>
            <person name="Aki S."/>
            <person name="Althoff F."/>
            <person name="Araki T."/>
            <person name="Arteaga-Vazquez M."/>
            <person name="Balasubrmanian S."/>
            <person name="Bauer D."/>
            <person name="Boehm C."/>
            <person name="Briginshaw L."/>
            <person name="Caballero-Perez J."/>
            <person name="Catarino B."/>
            <person name="Chen F."/>
            <person name="Chiyoda S."/>
            <person name="Chovatia M."/>
            <person name="Davies K."/>
            <person name="Delmans M."/>
            <person name="Demura T."/>
            <person name="Dierschke T."/>
            <person name="Dolan L."/>
            <person name="Dorantes-Acosta A."/>
            <person name="Eklund D."/>
            <person name="Florent S."/>
            <person name="Flores-Sandoval E."/>
            <person name="Fujiyama A."/>
            <person name="Fukuzawa H."/>
            <person name="Galik B."/>
            <person name="Grimanelli D."/>
            <person name="Grimwood J."/>
            <person name="Grossniklaus U."/>
            <person name="Hamada T."/>
            <person name="Haseloff J."/>
            <person name="Hetherington A."/>
            <person name="Higo A."/>
            <person name="Hirakawa Y."/>
            <person name="Hundley H."/>
            <person name="Ikeda Y."/>
            <person name="Inoue K."/>
            <person name="Inoue S."/>
            <person name="Ishida S."/>
            <person name="Jia Q."/>
            <person name="Kakita M."/>
            <person name="Kanazawa T."/>
            <person name="Kawai Y."/>
            <person name="Kawashima T."/>
            <person name="Kennedy M."/>
            <person name="Kinose K."/>
            <person name="Kinoshita T."/>
            <person name="Kohara Y."/>
            <person name="Koide E."/>
            <person name="Komatsu K."/>
            <person name="Kopischke S."/>
            <person name="Kubo M."/>
            <person name="Kyozuka J."/>
            <person name="Lagercrantz U."/>
            <person name="Lin S."/>
            <person name="Lindquist E."/>
            <person name="Lipzen A."/>
            <person name="Lu C."/>
            <person name="Luna E."/>
            <person name="Martienssen R."/>
            <person name="Minamino N."/>
            <person name="Mizutani M."/>
            <person name="Mizutani M."/>
            <person name="Mochizuki N."/>
            <person name="Monte I."/>
            <person name="Mosher R."/>
            <person name="Nagasaki H."/>
            <person name="Nakagami H."/>
            <person name="Naramoto S."/>
            <person name="Nishitani K."/>
            <person name="Ohtani M."/>
            <person name="Okamoto T."/>
            <person name="Okumura M."/>
            <person name="Phillips J."/>
            <person name="Pollak B."/>
            <person name="Reinders A."/>
            <person name="Roevekamp M."/>
            <person name="Sano R."/>
            <person name="Sawa S."/>
            <person name="Schmid M."/>
            <person name="Shirakawa M."/>
            <person name="Solano R."/>
            <person name="Spunde A."/>
            <person name="Suetsugu N."/>
            <person name="Sugano S."/>
            <person name="Sugiyama A."/>
            <person name="Sun R."/>
            <person name="Suzuki Y."/>
            <person name="Takenaka M."/>
            <person name="Takezawa D."/>
            <person name="Tomogane H."/>
            <person name="Tsuzuki M."/>
            <person name="Ueda T."/>
            <person name="Umeda M."/>
            <person name="Ward J."/>
            <person name="Watanabe Y."/>
            <person name="Yazaki K."/>
            <person name="Yokoyama R."/>
            <person name="Yoshitake Y."/>
            <person name="Yotsui I."/>
            <person name="Zachgo S."/>
            <person name="Schmutz J."/>
        </authorList>
    </citation>
    <scope>NUCLEOTIDE SEQUENCE [LARGE SCALE GENOMIC DNA]</scope>
    <source>
        <strain evidence="3">cv. B-3</strain>
    </source>
</reference>
<gene>
    <name evidence="2" type="ORF">BRARA_F02232</name>
</gene>
<keyword evidence="1" id="KW-0812">Transmembrane</keyword>
<protein>
    <submittedName>
        <fullName evidence="2">Uncharacterized protein</fullName>
    </submittedName>
</protein>
<accession>A0A397YZW0</accession>
<keyword evidence="1" id="KW-0472">Membrane</keyword>
<dbReference type="AlphaFoldDB" id="A0A397YZW0"/>
<proteinExistence type="predicted"/>
<feature type="transmembrane region" description="Helical" evidence="1">
    <location>
        <begin position="49"/>
        <end position="74"/>
    </location>
</feature>
<keyword evidence="1" id="KW-1133">Transmembrane helix</keyword>
<evidence type="ECO:0000313" key="2">
    <source>
        <dbReference type="EMBL" id="RID58977.1"/>
    </source>
</evidence>
<organism evidence="2 3">
    <name type="scientific">Brassica campestris</name>
    <name type="common">Field mustard</name>
    <dbReference type="NCBI Taxonomy" id="3711"/>
    <lineage>
        <taxon>Eukaryota</taxon>
        <taxon>Viridiplantae</taxon>
        <taxon>Streptophyta</taxon>
        <taxon>Embryophyta</taxon>
        <taxon>Tracheophyta</taxon>
        <taxon>Spermatophyta</taxon>
        <taxon>Magnoliopsida</taxon>
        <taxon>eudicotyledons</taxon>
        <taxon>Gunneridae</taxon>
        <taxon>Pentapetalae</taxon>
        <taxon>rosids</taxon>
        <taxon>malvids</taxon>
        <taxon>Brassicales</taxon>
        <taxon>Brassicaceae</taxon>
        <taxon>Brassiceae</taxon>
        <taxon>Brassica</taxon>
    </lineage>
</organism>
<sequence>MRVTWGCHSLSLLSHSVVSNEQKHKTSLESDLKTYPNISQAASDTGRRIFVSIKGCLSLIIILYIILLIILFGYECFRCFINHKTNLNSTRF</sequence>
<name>A0A397YZW0_BRACM</name>
<evidence type="ECO:0000313" key="3">
    <source>
        <dbReference type="Proteomes" id="UP000264353"/>
    </source>
</evidence>
<dbReference type="EMBL" id="CM010633">
    <property type="protein sequence ID" value="RID58977.1"/>
    <property type="molecule type" value="Genomic_DNA"/>
</dbReference>
<evidence type="ECO:0000256" key="1">
    <source>
        <dbReference type="SAM" id="Phobius"/>
    </source>
</evidence>
<dbReference type="Proteomes" id="UP000264353">
    <property type="component" value="Chromosome A6"/>
</dbReference>